<gene>
    <name evidence="13" type="ORF">CXB51_028809</name>
</gene>
<dbReference type="Pfam" id="PF22660">
    <property type="entry name" value="RS_preATP-grasp-like"/>
    <property type="match status" value="1"/>
</dbReference>
<dbReference type="UniPathway" id="UPA00074">
    <property type="reaction ID" value="UER00130"/>
</dbReference>
<keyword evidence="9" id="KW-0456">Lyase</keyword>
<comment type="pathway">
    <text evidence="2">Purine metabolism; IMP biosynthesis via de novo pathway; 5-amino-1-(5-phospho-D-ribosyl)imidazole-4-carboxylate from 5-amino-1-(5-phospho-D-ribosyl)imidazole (carboxylase route): step 1/1.</text>
</comment>
<dbReference type="PANTHER" id="PTHR11609:SF5">
    <property type="entry name" value="PHOSPHORIBOSYLAMINOIMIDAZOLE CARBOXYLASE"/>
    <property type="match status" value="1"/>
</dbReference>
<dbReference type="InterPro" id="IPR011761">
    <property type="entry name" value="ATP-grasp"/>
</dbReference>
<keyword evidence="8 10" id="KW-0067">ATP-binding</keyword>
<dbReference type="Gene3D" id="3.40.50.1970">
    <property type="match status" value="1"/>
</dbReference>
<dbReference type="Gene3D" id="3.30.1490.20">
    <property type="entry name" value="ATP-grasp fold, A domain"/>
    <property type="match status" value="1"/>
</dbReference>
<evidence type="ECO:0000256" key="10">
    <source>
        <dbReference type="PROSITE-ProRule" id="PRU00409"/>
    </source>
</evidence>
<dbReference type="PROSITE" id="PS50975">
    <property type="entry name" value="ATP_GRASP"/>
    <property type="match status" value="1"/>
</dbReference>
<protein>
    <recommendedName>
        <fullName evidence="4">phosphoribosylaminoimidazole carboxylase</fullName>
        <ecNumber evidence="4">4.1.1.21</ecNumber>
    </recommendedName>
</protein>
<proteinExistence type="inferred from homology"/>
<dbReference type="InterPro" id="IPR016185">
    <property type="entry name" value="PreATP-grasp_dom_sf"/>
</dbReference>
<dbReference type="SUPFAM" id="SSF51246">
    <property type="entry name" value="Rudiment single hybrid motif"/>
    <property type="match status" value="1"/>
</dbReference>
<dbReference type="AlphaFoldDB" id="A0A8J5YFH1"/>
<dbReference type="HAMAP" id="MF_01928">
    <property type="entry name" value="PurK"/>
    <property type="match status" value="1"/>
</dbReference>
<dbReference type="PANTHER" id="PTHR11609">
    <property type="entry name" value="PURINE BIOSYNTHESIS PROTEIN 6/7, PUR6/7"/>
    <property type="match status" value="1"/>
</dbReference>
<keyword evidence="11" id="KW-1133">Transmembrane helix</keyword>
<dbReference type="SMART" id="SM01001">
    <property type="entry name" value="AIRC"/>
    <property type="match status" value="1"/>
</dbReference>
<dbReference type="InterPro" id="IPR013815">
    <property type="entry name" value="ATP_grasp_subdomain_1"/>
</dbReference>
<evidence type="ECO:0000256" key="3">
    <source>
        <dbReference type="ARBA" id="ARBA00006114"/>
    </source>
</evidence>
<evidence type="ECO:0000256" key="8">
    <source>
        <dbReference type="ARBA" id="ARBA00022840"/>
    </source>
</evidence>
<feature type="domain" description="ATP-grasp" evidence="12">
    <location>
        <begin position="195"/>
        <end position="383"/>
    </location>
</feature>
<dbReference type="InterPro" id="IPR040686">
    <property type="entry name" value="PurK_C"/>
</dbReference>
<dbReference type="GO" id="GO:0004638">
    <property type="term" value="F:phosphoribosylaminoimidazole carboxylase activity"/>
    <property type="evidence" value="ECO:0007669"/>
    <property type="project" value="UniProtKB-EC"/>
</dbReference>
<dbReference type="Gene3D" id="3.40.50.20">
    <property type="match status" value="1"/>
</dbReference>
<dbReference type="GO" id="GO:0046872">
    <property type="term" value="F:metal ion binding"/>
    <property type="evidence" value="ECO:0007669"/>
    <property type="project" value="InterPro"/>
</dbReference>
<comment type="caution">
    <text evidence="13">The sequence shown here is derived from an EMBL/GenBank/DDBJ whole genome shotgun (WGS) entry which is preliminary data.</text>
</comment>
<dbReference type="GO" id="GO:0009507">
    <property type="term" value="C:chloroplast"/>
    <property type="evidence" value="ECO:0007669"/>
    <property type="project" value="TreeGrafter"/>
</dbReference>
<keyword evidence="11" id="KW-0472">Membrane</keyword>
<keyword evidence="7" id="KW-0210">Decarboxylase</keyword>
<evidence type="ECO:0000256" key="1">
    <source>
        <dbReference type="ARBA" id="ARBA00001244"/>
    </source>
</evidence>
<keyword evidence="5 10" id="KW-0547">Nucleotide-binding</keyword>
<comment type="similarity">
    <text evidence="3">In the C-terminal section; belongs to the AIR carboxylase family. Class I subfamily.</text>
</comment>
<dbReference type="FunFam" id="3.30.470.20:FF:000037">
    <property type="entry name" value="Phosphoribosylaminoimidazole carboxylase, chloroplastic"/>
    <property type="match status" value="1"/>
</dbReference>
<evidence type="ECO:0000256" key="2">
    <source>
        <dbReference type="ARBA" id="ARBA00004747"/>
    </source>
</evidence>
<dbReference type="InterPro" id="IPR003135">
    <property type="entry name" value="ATP-grasp_carboxylate-amine"/>
</dbReference>
<dbReference type="GO" id="GO:0005524">
    <property type="term" value="F:ATP binding"/>
    <property type="evidence" value="ECO:0007669"/>
    <property type="project" value="UniProtKB-UniRule"/>
</dbReference>
<dbReference type="SUPFAM" id="SSF52440">
    <property type="entry name" value="PreATP-grasp domain"/>
    <property type="match status" value="1"/>
</dbReference>
<reference evidence="13 14" key="1">
    <citation type="journal article" date="2021" name="bioRxiv">
        <title>The Gossypium anomalum genome as a resource for cotton improvement and evolutionary analysis of hybrid incompatibility.</title>
        <authorList>
            <person name="Grover C.E."/>
            <person name="Yuan D."/>
            <person name="Arick M.A."/>
            <person name="Miller E.R."/>
            <person name="Hu G."/>
            <person name="Peterson D.G."/>
            <person name="Wendel J.F."/>
            <person name="Udall J.A."/>
        </authorList>
    </citation>
    <scope>NUCLEOTIDE SEQUENCE [LARGE SCALE GENOMIC DNA]</scope>
    <source>
        <strain evidence="13">JFW-Udall</strain>
        <tissue evidence="13">Leaf</tissue>
    </source>
</reference>
<dbReference type="SUPFAM" id="SSF56059">
    <property type="entry name" value="Glutathione synthetase ATP-binding domain-like"/>
    <property type="match status" value="1"/>
</dbReference>
<dbReference type="HAMAP" id="MF_01929">
    <property type="entry name" value="PurE_classI"/>
    <property type="match status" value="1"/>
</dbReference>
<evidence type="ECO:0000256" key="4">
    <source>
        <dbReference type="ARBA" id="ARBA00012329"/>
    </source>
</evidence>
<dbReference type="Pfam" id="PF00731">
    <property type="entry name" value="AIRC"/>
    <property type="match status" value="1"/>
</dbReference>
<name>A0A8J5YFH1_9ROSI</name>
<dbReference type="OrthoDB" id="15425at2759"/>
<dbReference type="InterPro" id="IPR054350">
    <property type="entry name" value="PurT/PurK_preATP-grasp"/>
</dbReference>
<evidence type="ECO:0000313" key="13">
    <source>
        <dbReference type="EMBL" id="KAG8479071.1"/>
    </source>
</evidence>
<dbReference type="FunFam" id="3.40.50.20:FF:000024">
    <property type="entry name" value="Phosphoribosylaminoimidazole carboxylase family protein / AIR carboxylase family protein"/>
    <property type="match status" value="1"/>
</dbReference>
<evidence type="ECO:0000256" key="7">
    <source>
        <dbReference type="ARBA" id="ARBA00022793"/>
    </source>
</evidence>
<dbReference type="InterPro" id="IPR000031">
    <property type="entry name" value="PurE_dom"/>
</dbReference>
<dbReference type="NCBIfam" id="NF004679">
    <property type="entry name" value="PRK06019.1-5"/>
    <property type="match status" value="1"/>
</dbReference>
<evidence type="ECO:0000313" key="14">
    <source>
        <dbReference type="Proteomes" id="UP000701853"/>
    </source>
</evidence>
<dbReference type="Proteomes" id="UP000701853">
    <property type="component" value="Chromosome 11"/>
</dbReference>
<dbReference type="InterPro" id="IPR011054">
    <property type="entry name" value="Rudment_hybrid_motif"/>
</dbReference>
<sequence length="727" mass="79469">MAVFSNSTSEPVFSLKPSQFLSQPPPSLSLRFFSVSIAADNRNHSHRLRHSSSSSSKLYNPIFACRASHDSHETDSSRRKDDDSPVHDLSEKIVGVLGGGQLGRMLCQAASKMAIKVMVLDPSENCPASALAYDQMVGSFDDSATVEEFAKRCGVLTVEIEHVDVATLEKLEQQGIDCEPKASTIRIIQDKYLQKVHFSRHGIPLPEFMEIKNLEETKRAGELYGYPLMIKSKRLAYDGRGNVVAKSEEELSSAIDVLGGIGRGLYVEKWAPFIKELAVIVARGRDNSILCYPVVETIHKENICHIVKAPADVPWRIRKLANDVAYKAINSLEGAGVFAVELFLTRDGQILLNEVAPRPHNSGHHTIESCYTSQFEQHLRAVVGLPLGDPSMKTPAAIMYNLLGEDEGEPGFKVAHQLIARALEIPGATAHWYDKPEMRRQRKMGHITLVGPSVGVLEARLKPMLREEGYENSNGVAPRVGIVMGSDSDLPVMKDAARILNMFGVSTEVRIVSAHRTPELMYSYASSARERGIQVIIAGAGGMVASLTPLPVIGVPVRASTLDGFDSLLSIVQMPRGVPVATVAVNNATNAGLLAVRMLGVGDADLLARMNQYQEDTRDYVLTKAEKLWKDATTTCPKLALVQLESNNNAREELMGITVTVTFLFCFILFFAYQHVSAIRPLPDVEDQLFAAIFNKNFIIQVLQRGTVPPSGGNPCTNIPGRSGGGC</sequence>
<dbReference type="NCBIfam" id="TIGR01161">
    <property type="entry name" value="purK"/>
    <property type="match status" value="1"/>
</dbReference>
<evidence type="ECO:0000256" key="6">
    <source>
        <dbReference type="ARBA" id="ARBA00022755"/>
    </source>
</evidence>
<dbReference type="NCBIfam" id="TIGR01162">
    <property type="entry name" value="purE"/>
    <property type="match status" value="1"/>
</dbReference>
<evidence type="ECO:0000256" key="9">
    <source>
        <dbReference type="ARBA" id="ARBA00023239"/>
    </source>
</evidence>
<keyword evidence="14" id="KW-1185">Reference proteome</keyword>
<keyword evidence="6" id="KW-0658">Purine biosynthesis</keyword>
<dbReference type="EMBL" id="JAHUZN010000011">
    <property type="protein sequence ID" value="KAG8479071.1"/>
    <property type="molecule type" value="Genomic_DNA"/>
</dbReference>
<dbReference type="InterPro" id="IPR005875">
    <property type="entry name" value="PurK"/>
</dbReference>
<feature type="transmembrane region" description="Helical" evidence="11">
    <location>
        <begin position="654"/>
        <end position="673"/>
    </location>
</feature>
<dbReference type="InterPro" id="IPR033747">
    <property type="entry name" value="PurE_ClassI"/>
</dbReference>
<dbReference type="Pfam" id="PF02222">
    <property type="entry name" value="ATP-grasp"/>
    <property type="match status" value="1"/>
</dbReference>
<dbReference type="SUPFAM" id="SSF52255">
    <property type="entry name" value="N5-CAIR mutase (phosphoribosylaminoimidazole carboxylase, PurE)"/>
    <property type="match status" value="1"/>
</dbReference>
<keyword evidence="11" id="KW-0812">Transmembrane</keyword>
<dbReference type="EC" id="4.1.1.21" evidence="4"/>
<dbReference type="GO" id="GO:0006189">
    <property type="term" value="P:'de novo' IMP biosynthetic process"/>
    <property type="evidence" value="ECO:0007669"/>
    <property type="project" value="UniProtKB-UniPathway"/>
</dbReference>
<dbReference type="FunFam" id="3.30.1490.20:FF:000016">
    <property type="entry name" value="phosphoribosylaminoimidazole carboxylase, chloroplastic"/>
    <property type="match status" value="1"/>
</dbReference>
<organism evidence="13 14">
    <name type="scientific">Gossypium anomalum</name>
    <dbReference type="NCBI Taxonomy" id="47600"/>
    <lineage>
        <taxon>Eukaryota</taxon>
        <taxon>Viridiplantae</taxon>
        <taxon>Streptophyta</taxon>
        <taxon>Embryophyta</taxon>
        <taxon>Tracheophyta</taxon>
        <taxon>Spermatophyta</taxon>
        <taxon>Magnoliopsida</taxon>
        <taxon>eudicotyledons</taxon>
        <taxon>Gunneridae</taxon>
        <taxon>Pentapetalae</taxon>
        <taxon>rosids</taxon>
        <taxon>malvids</taxon>
        <taxon>Malvales</taxon>
        <taxon>Malvaceae</taxon>
        <taxon>Malvoideae</taxon>
        <taxon>Gossypium</taxon>
    </lineage>
</organism>
<comment type="catalytic activity">
    <reaction evidence="1">
        <text>5-amino-1-(5-phospho-D-ribosyl)imidazole-4-carboxylate + H(+) = 5-amino-1-(5-phospho-beta-D-ribosyl)imidazole + CO2</text>
        <dbReference type="Rhea" id="RHEA:10792"/>
        <dbReference type="ChEBI" id="CHEBI:15378"/>
        <dbReference type="ChEBI" id="CHEBI:16526"/>
        <dbReference type="ChEBI" id="CHEBI:77657"/>
        <dbReference type="ChEBI" id="CHEBI:137981"/>
        <dbReference type="EC" id="4.1.1.21"/>
    </reaction>
</comment>
<dbReference type="Pfam" id="PF17769">
    <property type="entry name" value="PurK_C"/>
    <property type="match status" value="1"/>
</dbReference>
<evidence type="ECO:0000256" key="11">
    <source>
        <dbReference type="SAM" id="Phobius"/>
    </source>
</evidence>
<dbReference type="Gene3D" id="3.30.470.20">
    <property type="entry name" value="ATP-grasp fold, B domain"/>
    <property type="match status" value="1"/>
</dbReference>
<evidence type="ECO:0000256" key="5">
    <source>
        <dbReference type="ARBA" id="ARBA00022741"/>
    </source>
</evidence>
<evidence type="ECO:0000259" key="12">
    <source>
        <dbReference type="PROSITE" id="PS50975"/>
    </source>
</evidence>
<accession>A0A8J5YFH1</accession>